<gene>
    <name evidence="3" type="primary">PRR5L</name>
</gene>
<dbReference type="GO" id="GO:0038203">
    <property type="term" value="P:TORC2 signaling"/>
    <property type="evidence" value="ECO:0007669"/>
    <property type="project" value="TreeGrafter"/>
</dbReference>
<dbReference type="Pfam" id="PF08539">
    <property type="entry name" value="HbrB"/>
    <property type="match status" value="1"/>
</dbReference>
<dbReference type="GO" id="GO:0031932">
    <property type="term" value="C:TORC2 complex"/>
    <property type="evidence" value="ECO:0007669"/>
    <property type="project" value="TreeGrafter"/>
</dbReference>
<dbReference type="Proteomes" id="UP000314981">
    <property type="component" value="Chromosome 15"/>
</dbReference>
<comment type="similarity">
    <text evidence="1">Belongs to the PROTOR family.</text>
</comment>
<reference evidence="3" key="2">
    <citation type="submission" date="2025-08" db="UniProtKB">
        <authorList>
            <consortium name="Ensembl"/>
        </authorList>
    </citation>
    <scope>IDENTIFICATION</scope>
</reference>
<feature type="region of interest" description="Disordered" evidence="2">
    <location>
        <begin position="546"/>
        <end position="602"/>
    </location>
</feature>
<keyword evidence="4" id="KW-1185">Reference proteome</keyword>
<feature type="compositionally biased region" description="Polar residues" evidence="2">
    <location>
        <begin position="587"/>
        <end position="602"/>
    </location>
</feature>
<dbReference type="PANTHER" id="PTHR32428">
    <property type="entry name" value="TARGET OF RAPAMYCIN COMPLEX 2 SUBUNIT BIT61-RELATED"/>
    <property type="match status" value="1"/>
</dbReference>
<evidence type="ECO:0000313" key="3">
    <source>
        <dbReference type="Ensembl" id="ENSBIXP00000014450.1"/>
    </source>
</evidence>
<dbReference type="PANTHER" id="PTHR32428:SF3">
    <property type="entry name" value="PROLINE-RICH PROTEIN 5-LIKE"/>
    <property type="match status" value="1"/>
</dbReference>
<reference evidence="3" key="3">
    <citation type="submission" date="2025-09" db="UniProtKB">
        <authorList>
            <consortium name="Ensembl"/>
        </authorList>
    </citation>
    <scope>IDENTIFICATION</scope>
</reference>
<evidence type="ECO:0000256" key="2">
    <source>
        <dbReference type="SAM" id="MobiDB-lite"/>
    </source>
</evidence>
<dbReference type="AlphaFoldDB" id="A0A4W2D6T8"/>
<proteinExistence type="inferred from homology"/>
<organism evidence="3 4">
    <name type="scientific">Bos indicus x Bos taurus</name>
    <name type="common">Hybrid cattle</name>
    <dbReference type="NCBI Taxonomy" id="30522"/>
    <lineage>
        <taxon>Eukaryota</taxon>
        <taxon>Metazoa</taxon>
        <taxon>Chordata</taxon>
        <taxon>Craniata</taxon>
        <taxon>Vertebrata</taxon>
        <taxon>Euteleostomi</taxon>
        <taxon>Mammalia</taxon>
        <taxon>Eutheria</taxon>
        <taxon>Laurasiatheria</taxon>
        <taxon>Artiodactyla</taxon>
        <taxon>Ruminantia</taxon>
        <taxon>Pecora</taxon>
        <taxon>Bovidae</taxon>
        <taxon>Bovinae</taxon>
        <taxon>Bos</taxon>
    </lineage>
</organism>
<name>A0A4W2D6T8_BOBOX</name>
<accession>A0A4W2D6T8</accession>
<reference evidence="3 4" key="1">
    <citation type="submission" date="2018-11" db="EMBL/GenBank/DDBJ databases">
        <title>Haplotype-resolved cattle genomes.</title>
        <authorList>
            <person name="Low W.Y."/>
            <person name="Tearle R."/>
            <person name="Bickhart D.M."/>
            <person name="Rosen B.D."/>
            <person name="Koren S."/>
            <person name="Rhie A."/>
            <person name="Hiendleder S."/>
            <person name="Phillippy A.M."/>
            <person name="Smith T.P.L."/>
            <person name="Williams J.L."/>
        </authorList>
    </citation>
    <scope>NUCLEOTIDE SEQUENCE [LARGE SCALE GENOMIC DNA]</scope>
</reference>
<dbReference type="Ensembl" id="ENSBIXT00000025344.1">
    <property type="protein sequence ID" value="ENSBIXP00000014450.1"/>
    <property type="gene ID" value="ENSBIXG00000019146.1"/>
</dbReference>
<evidence type="ECO:0000256" key="1">
    <source>
        <dbReference type="ARBA" id="ARBA00010453"/>
    </source>
</evidence>
<evidence type="ECO:0000313" key="4">
    <source>
        <dbReference type="Proteomes" id="UP000314981"/>
    </source>
</evidence>
<dbReference type="InterPro" id="IPR013745">
    <property type="entry name" value="Bit61/PRR5"/>
</dbReference>
<sequence length="602" mass="67057">MGVPCPPLQGTMGWESEVAFPSLTRLGAVISEVHSTPDPGGYCGLVCRPPIPRSSTAVAGDTHHCVTNTGPLCFLRPQRRGWNNGLEWHFALLSPTLHLFFQFWNQLNNYFLQRVSAFYLFRLFLCQSSGPREVGTEWTVKPRDSWASSKCHLLGRPKAVVPHLPWRKEADQGRFLERKYLDQRARTFNGPYEVLVNIVVLRTPEGRKTALGEALWVGSRNLLVRGEAAPSPGLMTRGFTPSLPVEFPKMGSFRRPRPRFMSSPALSDLPRFQAARQALQLSSNSAWNSVQTAVINVFKGGGLQSNELYALNENIRRLLKSELGSFITDYFQNQLLAKGLLFVEEKIKLCEGENRIEVLAEVWDHFFTETLPTLQAIFYPVQGQELTIRQISLLGFRDLVLLKVKLEDLLLLAQPQLPSSIVQMLLILQSVHEPTGPSEGYLQLEELVKQVVSPFLGISEDRGLSGPTYTLARRHSRVRPKVTLLNYASPITPVSRPLNEMALTPLTEQEGEAYLEKCGSVRRHTVANAHSDIQLLAMATMMHSGLGEESGGEDKCLLLQPSFPPPHRQCSSEPNITDGPDEPEQGATGSQEDSELNCASLS</sequence>
<protein>
    <submittedName>
        <fullName evidence="3">Proline rich 5 like</fullName>
    </submittedName>
</protein>